<dbReference type="AlphaFoldDB" id="A0A662D4A9"/>
<comment type="caution">
    <text evidence="2">The sequence shown here is derived from an EMBL/GenBank/DDBJ whole genome shotgun (WGS) entry which is preliminary data.</text>
</comment>
<organism evidence="2 3">
    <name type="scientific">Aerophobetes bacterium</name>
    <dbReference type="NCBI Taxonomy" id="2030807"/>
    <lineage>
        <taxon>Bacteria</taxon>
        <taxon>Candidatus Aerophobota</taxon>
    </lineage>
</organism>
<evidence type="ECO:0000313" key="2">
    <source>
        <dbReference type="EMBL" id="RLE07936.1"/>
    </source>
</evidence>
<dbReference type="Pfam" id="PF01402">
    <property type="entry name" value="RHH_1"/>
    <property type="match status" value="1"/>
</dbReference>
<dbReference type="SUPFAM" id="SSF47598">
    <property type="entry name" value="Ribbon-helix-helix"/>
    <property type="match status" value="1"/>
</dbReference>
<dbReference type="GO" id="GO:0006355">
    <property type="term" value="P:regulation of DNA-templated transcription"/>
    <property type="evidence" value="ECO:0007669"/>
    <property type="project" value="InterPro"/>
</dbReference>
<reference evidence="2 3" key="1">
    <citation type="submission" date="2018-06" db="EMBL/GenBank/DDBJ databases">
        <title>Extensive metabolic versatility and redundancy in microbially diverse, dynamic hydrothermal sediments.</title>
        <authorList>
            <person name="Dombrowski N."/>
            <person name="Teske A."/>
            <person name="Baker B.J."/>
        </authorList>
    </citation>
    <scope>NUCLEOTIDE SEQUENCE [LARGE SCALE GENOMIC DNA]</scope>
    <source>
        <strain evidence="2">B7_G13</strain>
    </source>
</reference>
<evidence type="ECO:0000313" key="3">
    <source>
        <dbReference type="Proteomes" id="UP000277457"/>
    </source>
</evidence>
<gene>
    <name evidence="2" type="ORF">DRZ78_02130</name>
</gene>
<name>A0A662D4A9_UNCAE</name>
<dbReference type="InterPro" id="IPR002145">
    <property type="entry name" value="CopG"/>
</dbReference>
<dbReference type="EMBL" id="QMPY01000057">
    <property type="protein sequence ID" value="RLE07936.1"/>
    <property type="molecule type" value="Genomic_DNA"/>
</dbReference>
<accession>A0A662D4A9</accession>
<dbReference type="Gene3D" id="1.10.1220.10">
    <property type="entry name" value="Met repressor-like"/>
    <property type="match status" value="1"/>
</dbReference>
<dbReference type="InterPro" id="IPR013321">
    <property type="entry name" value="Arc_rbn_hlx_hlx"/>
</dbReference>
<dbReference type="Proteomes" id="UP000277457">
    <property type="component" value="Unassembled WGS sequence"/>
</dbReference>
<evidence type="ECO:0000259" key="1">
    <source>
        <dbReference type="Pfam" id="PF01402"/>
    </source>
</evidence>
<dbReference type="InterPro" id="IPR010985">
    <property type="entry name" value="Ribbon_hlx_hlx"/>
</dbReference>
<feature type="domain" description="Ribbon-helix-helix protein CopG" evidence="1">
    <location>
        <begin position="8"/>
        <end position="46"/>
    </location>
</feature>
<sequence>MSVRVKVMSFSLPRDMAEEIEKRAKKEKKMKSELLREAIRQYLERKKWEELQRDFSLRARKFGVTTEEDIEKIVDEIRK</sequence>
<protein>
    <submittedName>
        <fullName evidence="2">CopG family transcriptional regulator</fullName>
    </submittedName>
</protein>
<proteinExistence type="predicted"/>